<dbReference type="PROSITE" id="PS01031">
    <property type="entry name" value="SHSP"/>
    <property type="match status" value="1"/>
</dbReference>
<dbReference type="InterPro" id="IPR001436">
    <property type="entry name" value="Alpha-crystallin/sHSP_animal"/>
</dbReference>
<dbReference type="PANTHER" id="PTHR45640:SF13">
    <property type="entry name" value="HEAT SHOCK PROTEIN 22-RELATED"/>
    <property type="match status" value="1"/>
</dbReference>
<dbReference type="Gene3D" id="2.60.40.790">
    <property type="match status" value="1"/>
</dbReference>
<dbReference type="SUPFAM" id="SSF49764">
    <property type="entry name" value="HSP20-like chaperones"/>
    <property type="match status" value="1"/>
</dbReference>
<dbReference type="GO" id="GO:0005737">
    <property type="term" value="C:cytoplasm"/>
    <property type="evidence" value="ECO:0007669"/>
    <property type="project" value="TreeGrafter"/>
</dbReference>
<gene>
    <name evidence="5" type="primary">CRYAB</name>
    <name evidence="5" type="ORF">CDAR_233981</name>
</gene>
<dbReference type="GO" id="GO:0042026">
    <property type="term" value="P:protein refolding"/>
    <property type="evidence" value="ECO:0007669"/>
    <property type="project" value="TreeGrafter"/>
</dbReference>
<organism evidence="5 6">
    <name type="scientific">Caerostris darwini</name>
    <dbReference type="NCBI Taxonomy" id="1538125"/>
    <lineage>
        <taxon>Eukaryota</taxon>
        <taxon>Metazoa</taxon>
        <taxon>Ecdysozoa</taxon>
        <taxon>Arthropoda</taxon>
        <taxon>Chelicerata</taxon>
        <taxon>Arachnida</taxon>
        <taxon>Araneae</taxon>
        <taxon>Araneomorphae</taxon>
        <taxon>Entelegynae</taxon>
        <taxon>Araneoidea</taxon>
        <taxon>Araneidae</taxon>
        <taxon>Caerostris</taxon>
    </lineage>
</organism>
<dbReference type="PRINTS" id="PR00299">
    <property type="entry name" value="ACRYSTALLIN"/>
</dbReference>
<dbReference type="EMBL" id="BPLQ01011163">
    <property type="protein sequence ID" value="GIY56135.1"/>
    <property type="molecule type" value="Genomic_DNA"/>
</dbReference>
<dbReference type="AlphaFoldDB" id="A0AAV4UEI6"/>
<evidence type="ECO:0000259" key="4">
    <source>
        <dbReference type="PROSITE" id="PS01031"/>
    </source>
</evidence>
<dbReference type="InterPro" id="IPR008978">
    <property type="entry name" value="HSP20-like_chaperone"/>
</dbReference>
<dbReference type="Pfam" id="PF00011">
    <property type="entry name" value="HSP20"/>
    <property type="match status" value="1"/>
</dbReference>
<name>A0AAV4UEI6_9ARAC</name>
<evidence type="ECO:0000313" key="6">
    <source>
        <dbReference type="Proteomes" id="UP001054837"/>
    </source>
</evidence>
<accession>A0AAV4UEI6</accession>
<protein>
    <submittedName>
        <fullName evidence="5">Alpha-crystallin B chain</fullName>
    </submittedName>
</protein>
<evidence type="ECO:0000313" key="5">
    <source>
        <dbReference type="EMBL" id="GIY56135.1"/>
    </source>
</evidence>
<dbReference type="InterPro" id="IPR002068">
    <property type="entry name" value="A-crystallin/Hsp20_dom"/>
</dbReference>
<keyword evidence="6" id="KW-1185">Reference proteome</keyword>
<evidence type="ECO:0000256" key="2">
    <source>
        <dbReference type="PROSITE-ProRule" id="PRU00285"/>
    </source>
</evidence>
<comment type="caution">
    <text evidence="5">The sequence shown here is derived from an EMBL/GenBank/DDBJ whole genome shotgun (WGS) entry which is preliminary data.</text>
</comment>
<sequence length="168" mass="19095">MFPRMLRDLCMQSVDCHHHNIVPSEVFPTPSTVQTPYFVIRQPLQVPVDPRRSDANKYQVMINVKQFRPDEIDVKIVDNFVVISGKHEEKADEYGFVAREFTRRCLLPDNTEPRTVTSSLCPCGVLTIQATPKKNDEIIVPIPVQQPAAVVVAQKDQAAERNSEEPKQ</sequence>
<proteinExistence type="inferred from homology"/>
<dbReference type="GO" id="GO:0005634">
    <property type="term" value="C:nucleus"/>
    <property type="evidence" value="ECO:0007669"/>
    <property type="project" value="TreeGrafter"/>
</dbReference>
<feature type="domain" description="SHSP" evidence="4">
    <location>
        <begin position="39"/>
        <end position="147"/>
    </location>
</feature>
<evidence type="ECO:0000256" key="1">
    <source>
        <dbReference type="ARBA" id="ARBA00023016"/>
    </source>
</evidence>
<dbReference type="GO" id="GO:0051082">
    <property type="term" value="F:unfolded protein binding"/>
    <property type="evidence" value="ECO:0007669"/>
    <property type="project" value="TreeGrafter"/>
</dbReference>
<reference evidence="5 6" key="1">
    <citation type="submission" date="2021-06" db="EMBL/GenBank/DDBJ databases">
        <title>Caerostris darwini draft genome.</title>
        <authorList>
            <person name="Kono N."/>
            <person name="Arakawa K."/>
        </authorList>
    </citation>
    <scope>NUCLEOTIDE SEQUENCE [LARGE SCALE GENOMIC DNA]</scope>
</reference>
<dbReference type="GO" id="GO:0009408">
    <property type="term" value="P:response to heat"/>
    <property type="evidence" value="ECO:0007669"/>
    <property type="project" value="TreeGrafter"/>
</dbReference>
<dbReference type="CDD" id="cd06526">
    <property type="entry name" value="metazoan_ACD"/>
    <property type="match status" value="1"/>
</dbReference>
<evidence type="ECO:0000256" key="3">
    <source>
        <dbReference type="RuleBase" id="RU003616"/>
    </source>
</evidence>
<keyword evidence="1" id="KW-0346">Stress response</keyword>
<dbReference type="PANTHER" id="PTHR45640">
    <property type="entry name" value="HEAT SHOCK PROTEIN HSP-12.2-RELATED"/>
    <property type="match status" value="1"/>
</dbReference>
<comment type="similarity">
    <text evidence="2 3">Belongs to the small heat shock protein (HSP20) family.</text>
</comment>
<dbReference type="Proteomes" id="UP001054837">
    <property type="component" value="Unassembled WGS sequence"/>
</dbReference>